<dbReference type="RefSeq" id="WP_219480424.1">
    <property type="nucleotide sequence ID" value="NZ_JAHXCT010000003.1"/>
</dbReference>
<dbReference type="PROSITE" id="PS51898">
    <property type="entry name" value="TYR_RECOMBINASE"/>
    <property type="match status" value="1"/>
</dbReference>
<organism evidence="5 6">
    <name type="scientific">Hoylesella nanceiensis</name>
    <dbReference type="NCBI Taxonomy" id="425941"/>
    <lineage>
        <taxon>Bacteria</taxon>
        <taxon>Pseudomonadati</taxon>
        <taxon>Bacteroidota</taxon>
        <taxon>Bacteroidia</taxon>
        <taxon>Bacteroidales</taxon>
        <taxon>Prevotellaceae</taxon>
        <taxon>Hoylesella</taxon>
    </lineage>
</organism>
<evidence type="ECO:0000256" key="2">
    <source>
        <dbReference type="PROSITE-ProRule" id="PRU01248"/>
    </source>
</evidence>
<evidence type="ECO:0000313" key="5">
    <source>
        <dbReference type="EMBL" id="MBW4769020.1"/>
    </source>
</evidence>
<evidence type="ECO:0000259" key="4">
    <source>
        <dbReference type="PROSITE" id="PS51900"/>
    </source>
</evidence>
<dbReference type="PANTHER" id="PTHR30349:SF64">
    <property type="entry name" value="PROPHAGE INTEGRASE INTD-RELATED"/>
    <property type="match status" value="1"/>
</dbReference>
<comment type="caution">
    <text evidence="5">The sequence shown here is derived from an EMBL/GenBank/DDBJ whole genome shotgun (WGS) entry which is preliminary data.</text>
</comment>
<evidence type="ECO:0000313" key="6">
    <source>
        <dbReference type="Proteomes" id="UP000788426"/>
    </source>
</evidence>
<dbReference type="Proteomes" id="UP000788426">
    <property type="component" value="Unassembled WGS sequence"/>
</dbReference>
<sequence length="424" mass="48079">MANILFVMRPKVGEKIYISYRWGNDKLLYPTGQSVSPAFWNAKKHRVRAGALCSTRDIINARLDEIEALTNKWLAIQRANTQVITKENLRAYLDSIINPKTIDTNTLHGYIIDFIERAQNRTGANGAKISDKTYLGYKRAYKYLQEYEATNKIHLDFKNIGVTFYEKYTAFLQSKGLTANTIGREIKVIKIFLNDAKKHGIELSPEYLGGALKVTKEESINIYLTTEELTAIRNIDFSNNKPLEHARDLFLIGCYTGLRFSDFTRLTLDNINNGIISIAQQKTGHVVEIPLHPVVSSILEKYNGVLPPVISNQKFNKHLATIAESKDESGDYIISGKITKVVTRGGVQESTNIERYKLVRSHTARRSFATNLYLSGYPPINIMKITGHKTETAFLKYIKISGEQSAKMLRSHWVQTGEYITTNN</sequence>
<accession>A0ABS6YBU7</accession>
<name>A0ABS6YBU7_9BACT</name>
<protein>
    <submittedName>
        <fullName evidence="5">Site-specific integrase</fullName>
    </submittedName>
</protein>
<keyword evidence="6" id="KW-1185">Reference proteome</keyword>
<dbReference type="InterPro" id="IPR044068">
    <property type="entry name" value="CB"/>
</dbReference>
<dbReference type="InterPro" id="IPR002104">
    <property type="entry name" value="Integrase_catalytic"/>
</dbReference>
<dbReference type="InterPro" id="IPR050090">
    <property type="entry name" value="Tyrosine_recombinase_XerCD"/>
</dbReference>
<dbReference type="PROSITE" id="PS51900">
    <property type="entry name" value="CB"/>
    <property type="match status" value="1"/>
</dbReference>
<evidence type="ECO:0000256" key="1">
    <source>
        <dbReference type="ARBA" id="ARBA00022908"/>
    </source>
</evidence>
<dbReference type="EMBL" id="JAHXCT010000003">
    <property type="protein sequence ID" value="MBW4769020.1"/>
    <property type="molecule type" value="Genomic_DNA"/>
</dbReference>
<keyword evidence="1" id="KW-0229">DNA integration</keyword>
<reference evidence="5 6" key="1">
    <citation type="submission" date="2021-07" db="EMBL/GenBank/DDBJ databases">
        <title>Genomic diversity and antimicrobial resistance of Prevotella spp. isolated from chronic lung disease airways.</title>
        <authorList>
            <person name="Webb K.A."/>
            <person name="Olagoke O.S."/>
            <person name="Baird T."/>
            <person name="Neill J."/>
            <person name="Pham A."/>
            <person name="Wells T.J."/>
            <person name="Ramsay K.A."/>
            <person name="Bell S.C."/>
            <person name="Sarovich D.S."/>
            <person name="Price E.P."/>
        </authorList>
    </citation>
    <scope>NUCLEOTIDE SEQUENCE [LARGE SCALE GENOMIC DNA]</scope>
    <source>
        <strain evidence="5 6">SCHI0011.S.12</strain>
    </source>
</reference>
<evidence type="ECO:0000259" key="3">
    <source>
        <dbReference type="PROSITE" id="PS51898"/>
    </source>
</evidence>
<dbReference type="PANTHER" id="PTHR30349">
    <property type="entry name" value="PHAGE INTEGRASE-RELATED"/>
    <property type="match status" value="1"/>
</dbReference>
<dbReference type="Pfam" id="PF00589">
    <property type="entry name" value="Phage_integrase"/>
    <property type="match status" value="1"/>
</dbReference>
<gene>
    <name evidence="5" type="ORF">KZO38_04505</name>
</gene>
<proteinExistence type="predicted"/>
<dbReference type="InterPro" id="IPR025269">
    <property type="entry name" value="SAM-like_dom"/>
</dbReference>
<feature type="domain" description="Tyr recombinase" evidence="3">
    <location>
        <begin position="219"/>
        <end position="410"/>
    </location>
</feature>
<dbReference type="CDD" id="cd01185">
    <property type="entry name" value="INTN1_C_like"/>
    <property type="match status" value="1"/>
</dbReference>
<dbReference type="Pfam" id="PF13102">
    <property type="entry name" value="Phage_int_SAM_5"/>
    <property type="match status" value="1"/>
</dbReference>
<feature type="domain" description="Core-binding (CB)" evidence="4">
    <location>
        <begin position="105"/>
        <end position="197"/>
    </location>
</feature>
<keyword evidence="2" id="KW-0238">DNA-binding</keyword>